<dbReference type="InterPro" id="IPR018211">
    <property type="entry name" value="ADH_Fe_CS"/>
</dbReference>
<comment type="pathway">
    <text evidence="6">Polyol metabolism; glycerol fermentation; glycerone phosphate from glycerol (oxidative route): step 1/2.</text>
</comment>
<keyword evidence="5 12" id="KW-0520">NAD</keyword>
<keyword evidence="10" id="KW-0862">Zinc</keyword>
<dbReference type="GO" id="GO:0046872">
    <property type="term" value="F:metal ion binding"/>
    <property type="evidence" value="ECO:0007669"/>
    <property type="project" value="UniProtKB-KW"/>
</dbReference>
<feature type="binding site" evidence="12">
    <location>
        <position position="131"/>
    </location>
    <ligand>
        <name>NAD(+)</name>
        <dbReference type="ChEBI" id="CHEBI:57540"/>
    </ligand>
</feature>
<sequence length="370" mass="39344">MLKVLQSPGKYVQGPNALHSIADYVKPLSDKAFVIADAFVFGLVEKIVDASAAKSGVQLTKATFEGECSQNEIKRLGELFAKSGAGIVVGIGGGKTLDAAKAVAYYGKVPIVIAPTIASTDAPTSALSVIYTDKGEFESYLLYPKNPDIVVMDTTIIANAPVRLFVAGMGDALATYFEARACTESYNQTMAGGLTTLTAMSLATLCYDTLLEEGLKAKIAVENKVSTKAVENIVEANTLLSGLGFESAGLGACHAIHNGLTVIEECHDMYHGEKVAFGVLVQLVLENSPLEEIEEVLEFSTSVGLPVTFAELGFEDDAPNYHEKLKEAAKLSCAEGETIHNMPFKVTVDDVYAAMIAADRLGRAWLEVEA</sequence>
<organism evidence="14 15">
    <name type="scientific">Ignatzschineria ureiclastica</name>
    <dbReference type="NCBI Taxonomy" id="472582"/>
    <lineage>
        <taxon>Bacteria</taxon>
        <taxon>Pseudomonadati</taxon>
        <taxon>Pseudomonadota</taxon>
        <taxon>Gammaproteobacteria</taxon>
        <taxon>Cardiobacteriales</taxon>
        <taxon>Ignatzschineriaceae</taxon>
        <taxon>Ignatzschineria</taxon>
    </lineage>
</organism>
<dbReference type="Gene3D" id="1.20.1090.10">
    <property type="entry name" value="Dehydroquinate synthase-like - alpha domain"/>
    <property type="match status" value="1"/>
</dbReference>
<comment type="caution">
    <text evidence="14">The sequence shown here is derived from an EMBL/GenBank/DDBJ whole genome shotgun (WGS) entry which is preliminary data.</text>
</comment>
<dbReference type="EMBL" id="QEWQ01000003">
    <property type="protein sequence ID" value="PWD81240.1"/>
    <property type="molecule type" value="Genomic_DNA"/>
</dbReference>
<evidence type="ECO:0000256" key="6">
    <source>
        <dbReference type="ARBA" id="ARBA00037918"/>
    </source>
</evidence>
<dbReference type="PROSITE" id="PS00913">
    <property type="entry name" value="ADH_IRON_1"/>
    <property type="match status" value="1"/>
</dbReference>
<feature type="binding site" evidence="12">
    <location>
        <position position="37"/>
    </location>
    <ligand>
        <name>NAD(+)</name>
        <dbReference type="ChEBI" id="CHEBI:57540"/>
    </ligand>
</feature>
<dbReference type="Gene3D" id="3.40.50.1970">
    <property type="match status" value="1"/>
</dbReference>
<evidence type="ECO:0000256" key="1">
    <source>
        <dbReference type="ARBA" id="ARBA00007358"/>
    </source>
</evidence>
<feature type="binding site" evidence="10">
    <location>
        <position position="254"/>
    </location>
    <ligand>
        <name>glycerol</name>
        <dbReference type="ChEBI" id="CHEBI:17754"/>
    </ligand>
</feature>
<dbReference type="SUPFAM" id="SSF56796">
    <property type="entry name" value="Dehydroquinate synthase-like"/>
    <property type="match status" value="1"/>
</dbReference>
<dbReference type="EC" id="1.1.1.6" evidence="7"/>
<keyword evidence="3" id="KW-0319">Glycerol metabolism</keyword>
<dbReference type="PIRSF" id="PIRSF000112">
    <property type="entry name" value="Glycerol_dehydrogenase"/>
    <property type="match status" value="1"/>
</dbReference>
<dbReference type="InterPro" id="IPR016205">
    <property type="entry name" value="Glycerol_DH"/>
</dbReference>
<feature type="binding site" evidence="12">
    <location>
        <begin position="116"/>
        <end position="119"/>
    </location>
    <ligand>
        <name>NAD(+)</name>
        <dbReference type="ChEBI" id="CHEBI:57540"/>
    </ligand>
</feature>
<reference evidence="15" key="1">
    <citation type="submission" date="2018-05" db="EMBL/GenBank/DDBJ databases">
        <title>Ignatzschineria dubaiensis sp. nov., isolated from necrotic foot tissues of dromedaries (Camelus dromedarius) and associated maggots in Dubai, United Arab Emirates.</title>
        <authorList>
            <person name="Tsang C.C."/>
            <person name="Tang J.Y.M."/>
            <person name="Fong J.Y.H."/>
            <person name="Kinne J."/>
            <person name="Lee H.H."/>
            <person name="Joseph M."/>
            <person name="Jose S."/>
            <person name="Schuster R.K."/>
            <person name="Tang Y."/>
            <person name="Sivakumar S."/>
            <person name="Chen J.H.K."/>
            <person name="Teng J.L.L."/>
            <person name="Lau S.K.P."/>
            <person name="Wernery U."/>
            <person name="Woo P.C.Y."/>
        </authorList>
    </citation>
    <scope>NUCLEOTIDE SEQUENCE [LARGE SCALE GENOMIC DNA]</scope>
    <source>
        <strain evidence="15">KCTC 22644</strain>
    </source>
</reference>
<dbReference type="CDD" id="cd08170">
    <property type="entry name" value="GlyDH"/>
    <property type="match status" value="1"/>
</dbReference>
<dbReference type="GO" id="GO:0019563">
    <property type="term" value="P:glycerol catabolic process"/>
    <property type="evidence" value="ECO:0007669"/>
    <property type="project" value="UniProtKB-ARBA"/>
</dbReference>
<feature type="binding site" evidence="11">
    <location>
        <position position="121"/>
    </location>
    <ligand>
        <name>glycerol</name>
        <dbReference type="ChEBI" id="CHEBI:17754"/>
    </ligand>
</feature>
<keyword evidence="4 14" id="KW-0560">Oxidoreductase</keyword>
<protein>
    <recommendedName>
        <fullName evidence="8">Glycerol dehydrogenase</fullName>
        <ecNumber evidence="7">1.1.1.6</ecNumber>
    </recommendedName>
</protein>
<dbReference type="InterPro" id="IPR001670">
    <property type="entry name" value="ADH_Fe/GldA"/>
</dbReference>
<feature type="binding site" evidence="12">
    <location>
        <begin position="94"/>
        <end position="98"/>
    </location>
    <ligand>
        <name>NAD(+)</name>
        <dbReference type="ChEBI" id="CHEBI:57540"/>
    </ligand>
</feature>
<dbReference type="PANTHER" id="PTHR43616:SF5">
    <property type="entry name" value="GLYCEROL DEHYDROGENASE 1"/>
    <property type="match status" value="1"/>
</dbReference>
<evidence type="ECO:0000256" key="5">
    <source>
        <dbReference type="ARBA" id="ARBA00023027"/>
    </source>
</evidence>
<dbReference type="FunFam" id="3.40.50.1970:FF:000005">
    <property type="entry name" value="Glycerol dehydrogenase"/>
    <property type="match status" value="1"/>
</dbReference>
<evidence type="ECO:0000256" key="4">
    <source>
        <dbReference type="ARBA" id="ARBA00023002"/>
    </source>
</evidence>
<proteinExistence type="inferred from homology"/>
<comment type="catalytic activity">
    <reaction evidence="9">
        <text>glycerol + NAD(+) = dihydroxyacetone + NADH + H(+)</text>
        <dbReference type="Rhea" id="RHEA:13769"/>
        <dbReference type="ChEBI" id="CHEBI:15378"/>
        <dbReference type="ChEBI" id="CHEBI:16016"/>
        <dbReference type="ChEBI" id="CHEBI:17754"/>
        <dbReference type="ChEBI" id="CHEBI:57540"/>
        <dbReference type="ChEBI" id="CHEBI:57945"/>
        <dbReference type="EC" id="1.1.1.6"/>
    </reaction>
</comment>
<evidence type="ECO:0000313" key="15">
    <source>
        <dbReference type="Proteomes" id="UP000245020"/>
    </source>
</evidence>
<feature type="binding site" evidence="12">
    <location>
        <position position="127"/>
    </location>
    <ligand>
        <name>NAD(+)</name>
        <dbReference type="ChEBI" id="CHEBI:57540"/>
    </ligand>
</feature>
<dbReference type="Proteomes" id="UP000245020">
    <property type="component" value="Unassembled WGS sequence"/>
</dbReference>
<evidence type="ECO:0000256" key="7">
    <source>
        <dbReference type="ARBA" id="ARBA00039147"/>
    </source>
</evidence>
<evidence type="ECO:0000256" key="9">
    <source>
        <dbReference type="ARBA" id="ARBA00049006"/>
    </source>
</evidence>
<keyword evidence="15" id="KW-1185">Reference proteome</keyword>
<feature type="binding site" evidence="10">
    <location>
        <position position="271"/>
    </location>
    <ligand>
        <name>glycerol</name>
        <dbReference type="ChEBI" id="CHEBI:17754"/>
    </ligand>
</feature>
<evidence type="ECO:0000256" key="11">
    <source>
        <dbReference type="PIRSR" id="PIRSR000112-2"/>
    </source>
</evidence>
<feature type="domain" description="Alcohol dehydrogenase iron-type/glycerol dehydrogenase GldA" evidence="13">
    <location>
        <begin position="8"/>
        <end position="154"/>
    </location>
</feature>
<dbReference type="GO" id="GO:0015980">
    <property type="term" value="P:energy derivation by oxidation of organic compounds"/>
    <property type="evidence" value="ECO:0007669"/>
    <property type="project" value="UniProtKB-ARBA"/>
</dbReference>
<evidence type="ECO:0000256" key="12">
    <source>
        <dbReference type="PIRSR" id="PIRSR000112-3"/>
    </source>
</evidence>
<dbReference type="PANTHER" id="PTHR43616">
    <property type="entry name" value="GLYCEROL DEHYDROGENASE"/>
    <property type="match status" value="1"/>
</dbReference>
<dbReference type="GO" id="GO:0005829">
    <property type="term" value="C:cytosol"/>
    <property type="evidence" value="ECO:0007669"/>
    <property type="project" value="TreeGrafter"/>
</dbReference>
<evidence type="ECO:0000259" key="13">
    <source>
        <dbReference type="Pfam" id="PF00465"/>
    </source>
</evidence>
<dbReference type="NCBIfam" id="NF006941">
    <property type="entry name" value="PRK09423.1"/>
    <property type="match status" value="1"/>
</dbReference>
<evidence type="ECO:0000256" key="3">
    <source>
        <dbReference type="ARBA" id="ARBA00022798"/>
    </source>
</evidence>
<dbReference type="AlphaFoldDB" id="A0A2U2AF13"/>
<feature type="binding site" evidence="12">
    <location>
        <position position="125"/>
    </location>
    <ligand>
        <name>NAD(+)</name>
        <dbReference type="ChEBI" id="CHEBI:57540"/>
    </ligand>
</feature>
<comment type="similarity">
    <text evidence="1">Belongs to the iron-containing alcohol dehydrogenase family.</text>
</comment>
<comment type="cofactor">
    <cofactor evidence="10">
        <name>Zn(2+)</name>
        <dbReference type="ChEBI" id="CHEBI:29105"/>
    </cofactor>
    <text evidence="10">Binds 1 zinc ion per subunit.</text>
</comment>
<keyword evidence="2 10" id="KW-0479">Metal-binding</keyword>
<feature type="binding site" evidence="10">
    <location>
        <position position="171"/>
    </location>
    <ligand>
        <name>glycerol</name>
        <dbReference type="ChEBI" id="CHEBI:17754"/>
    </ligand>
</feature>
<evidence type="ECO:0000256" key="8">
    <source>
        <dbReference type="ARBA" id="ARBA00040132"/>
    </source>
</evidence>
<dbReference type="OrthoDB" id="5198708at2"/>
<dbReference type="Pfam" id="PF00465">
    <property type="entry name" value="Fe-ADH"/>
    <property type="match status" value="1"/>
</dbReference>
<evidence type="ECO:0000256" key="2">
    <source>
        <dbReference type="ARBA" id="ARBA00022723"/>
    </source>
</evidence>
<evidence type="ECO:0000313" key="14">
    <source>
        <dbReference type="EMBL" id="PWD81240.1"/>
    </source>
</evidence>
<name>A0A2U2AF13_9GAMM</name>
<evidence type="ECO:0000256" key="10">
    <source>
        <dbReference type="PIRSR" id="PIRSR000112-1"/>
    </source>
</evidence>
<gene>
    <name evidence="14" type="primary">gldA</name>
    <name evidence="14" type="ORF">DC083_04950</name>
</gene>
<dbReference type="GO" id="GO:0008888">
    <property type="term" value="F:glycerol dehydrogenase (NAD+) activity"/>
    <property type="evidence" value="ECO:0007669"/>
    <property type="project" value="UniProtKB-EC"/>
</dbReference>
<dbReference type="RefSeq" id="WP_109189137.1">
    <property type="nucleotide sequence ID" value="NZ_BMYA01000003.1"/>
</dbReference>
<accession>A0A2U2AF13</accession>